<gene>
    <name evidence="12 15" type="primary">E2</name>
</gene>
<keyword evidence="9 12" id="KW-0238">DNA-binding</keyword>
<evidence type="ECO:0000256" key="6">
    <source>
        <dbReference type="ARBA" id="ARBA00022562"/>
    </source>
</evidence>
<keyword evidence="10 12" id="KW-0010">Activator</keyword>
<comment type="function">
    <text evidence="12">Plays a role in the initiation of viral DNA replication. A dimer of E2 interacts with a dimer of E1 in order to improve specificity of E1 DNA binding activity. Once the complex recognizes and binds DNA at specific sites, the E2 dimer is removed from DNA. E2 also regulates viral transcription through binding to the E2RE response element (5'-ACCNNNNNNGGT-3') present in multiple copies in the regulatory regions of the viral genome. Activates or represses transcription depending on E2RE's position with regards to proximal promoter elements including the TATA-box. Repression occurs by sterically hindering the assembly of the transcription initiation complex.</text>
</comment>
<evidence type="ECO:0000256" key="9">
    <source>
        <dbReference type="ARBA" id="ARBA00023125"/>
    </source>
</evidence>
<evidence type="ECO:0000256" key="8">
    <source>
        <dbReference type="ARBA" id="ARBA00023015"/>
    </source>
</evidence>
<feature type="domain" description="Papillomavirus E2 C-terminal" evidence="14">
    <location>
        <begin position="284"/>
        <end position="358"/>
    </location>
</feature>
<evidence type="ECO:0000256" key="10">
    <source>
        <dbReference type="ARBA" id="ARBA00023159"/>
    </source>
</evidence>
<keyword evidence="5 12" id="KW-0597">Phosphoprotein</keyword>
<dbReference type="GO" id="GO:0000166">
    <property type="term" value="F:nucleotide binding"/>
    <property type="evidence" value="ECO:0007669"/>
    <property type="project" value="UniProtKB-UniRule"/>
</dbReference>
<dbReference type="Pfam" id="PF00508">
    <property type="entry name" value="PPV_E2_N"/>
    <property type="match status" value="1"/>
</dbReference>
<comment type="subunit">
    <text evidence="12">Binds DNA as homodimer. Interacts with protein E1; this interaction greatly increases E1 DNA-binding activity. Interacts with protein L1; this interaction enhances E2-dependent replication and transcription activation. Interacts with protein L2; this interaction inhibits E2 transcriptional activity but not DNA replication function E2. Interacts with protein E7; this interaction inhibits E7 oncogenic activity. Interacts with host TAF1; this interaction modulates E2-dependent transcriptional regulation. Interacts with host BRD4; this interaction mediates E2 transcriptional activation function. Additionally, the interaction with host BRD4 on mitotic chromosomes mediates tethering of the viral genome. Interacts with host TOPBP1; this interaction is required for optimal viral DNA replication.</text>
</comment>
<dbReference type="InterPro" id="IPR042503">
    <property type="entry name" value="Regulatory_protein_E2_N_1"/>
</dbReference>
<keyword evidence="4 12" id="KW-0244">Early protein</keyword>
<evidence type="ECO:0000313" key="15">
    <source>
        <dbReference type="EMBL" id="ABX56059.1"/>
    </source>
</evidence>
<dbReference type="GO" id="GO:0042025">
    <property type="term" value="C:host cell nucleus"/>
    <property type="evidence" value="ECO:0007669"/>
    <property type="project" value="UniProtKB-SubCell"/>
</dbReference>
<dbReference type="InterPro" id="IPR036050">
    <property type="entry name" value="Regulatory_protein_E2_N"/>
</dbReference>
<evidence type="ECO:0000256" key="5">
    <source>
        <dbReference type="ARBA" id="ARBA00022553"/>
    </source>
</evidence>
<organism evidence="15 16">
    <name type="scientific">Macaca fascicularis papillomavirus 7</name>
    <dbReference type="NCBI Taxonomy" id="471185"/>
    <lineage>
        <taxon>Viruses</taxon>
        <taxon>Monodnaviria</taxon>
        <taxon>Shotokuvirae</taxon>
        <taxon>Cossaviricota</taxon>
        <taxon>Papovaviricetes</taxon>
        <taxon>Zurhausenvirales</taxon>
        <taxon>Papillomaviridae</taxon>
        <taxon>Firstpapillomavirinae</taxon>
        <taxon>Alphapapillomavirus</taxon>
        <taxon>Rhesus papillomavirus type 1</taxon>
    </lineage>
</organism>
<evidence type="ECO:0000313" key="16">
    <source>
        <dbReference type="Proteomes" id="UP000099931"/>
    </source>
</evidence>
<keyword evidence="7 12" id="KW-0235">DNA replication</keyword>
<dbReference type="InterPro" id="IPR001866">
    <property type="entry name" value="PPV_E2_N"/>
</dbReference>
<comment type="similarity">
    <text evidence="12">Belongs to the papillomaviridae E2 protein family.</text>
</comment>
<feature type="domain" description="Papillomavirus E2 N-terminal" evidence="13">
    <location>
        <begin position="1"/>
        <end position="196"/>
    </location>
</feature>
<keyword evidence="3 12" id="KW-0678">Repressor</keyword>
<dbReference type="GO" id="GO:0006260">
    <property type="term" value="P:DNA replication"/>
    <property type="evidence" value="ECO:0007669"/>
    <property type="project" value="UniProtKB-KW"/>
</dbReference>
<dbReference type="GO" id="GO:0003677">
    <property type="term" value="F:DNA binding"/>
    <property type="evidence" value="ECO:0007669"/>
    <property type="project" value="UniProtKB-UniRule"/>
</dbReference>
<dbReference type="Gene3D" id="2.170.200.10">
    <property type="entry name" value="Papillomavirus E2 early protein domain"/>
    <property type="match status" value="1"/>
</dbReference>
<dbReference type="Proteomes" id="UP000099931">
    <property type="component" value="Segment"/>
</dbReference>
<protein>
    <recommendedName>
        <fullName evidence="12">Regulatory protein E2</fullName>
    </recommendedName>
</protein>
<dbReference type="GO" id="GO:0039693">
    <property type="term" value="P:viral DNA genome replication"/>
    <property type="evidence" value="ECO:0007669"/>
    <property type="project" value="UniProtKB-UniRule"/>
</dbReference>
<dbReference type="Pfam" id="PF00511">
    <property type="entry name" value="PPV_E2_C"/>
    <property type="match status" value="1"/>
</dbReference>
<evidence type="ECO:0000256" key="2">
    <source>
        <dbReference type="ARBA" id="ARBA00007794"/>
    </source>
</evidence>
<comment type="PTM">
    <text evidence="12">Sumoylation plays a regulatory role in E2 transcriptional activity.</text>
</comment>
<dbReference type="InterPro" id="IPR035975">
    <property type="entry name" value="E2/EBNA1_C_sf"/>
</dbReference>
<evidence type="ECO:0000256" key="11">
    <source>
        <dbReference type="ARBA" id="ARBA00023163"/>
    </source>
</evidence>
<dbReference type="InterPro" id="IPR000427">
    <property type="entry name" value="Papillomavirus_E2_C"/>
</dbReference>
<comment type="subcellular location">
    <subcellularLocation>
        <location evidence="1 12">Host nucleus</location>
    </subcellularLocation>
</comment>
<comment type="similarity">
    <text evidence="2">Belongs to the papillomaviridae E8^E2C protein family.</text>
</comment>
<accession>C3PU67</accession>
<name>C3PU67_RHPV1</name>
<reference evidence="15 16" key="1">
    <citation type="journal article" date="2009" name="Virology">
        <title>Genomic diversity and interspecies host infection of alpha12 Macaca fascicularis papillomaviruses (MfPVs).</title>
        <authorList>
            <person name="Chen Z."/>
            <person name="van Doorslaer K."/>
            <person name="Desalle R."/>
            <person name="Wood C.E."/>
            <person name="Kaplan J.R."/>
            <person name="Wagner J.D."/>
            <person name="Burk R.D."/>
        </authorList>
    </citation>
    <scope>NUCLEOTIDE SEQUENCE [LARGE SCALE GENOMIC DNA]</scope>
    <source>
        <strain evidence="15">Mac18</strain>
    </source>
</reference>
<feature type="region of interest" description="DNA-binding domain" evidence="12">
    <location>
        <begin position="283"/>
        <end position="361"/>
    </location>
</feature>
<dbReference type="GO" id="GO:0006351">
    <property type="term" value="P:DNA-templated transcription"/>
    <property type="evidence" value="ECO:0007669"/>
    <property type="project" value="UniProtKB-UniRule"/>
</dbReference>
<evidence type="ECO:0000259" key="13">
    <source>
        <dbReference type="Pfam" id="PF00508"/>
    </source>
</evidence>
<dbReference type="InterPro" id="IPR012677">
    <property type="entry name" value="Nucleotide-bd_a/b_plait_sf"/>
</dbReference>
<dbReference type="InterPro" id="IPR033668">
    <property type="entry name" value="Reg_prot_E2"/>
</dbReference>
<feature type="region of interest" description="Transactivation domain" evidence="12">
    <location>
        <begin position="1"/>
        <end position="200"/>
    </location>
</feature>
<evidence type="ECO:0000256" key="3">
    <source>
        <dbReference type="ARBA" id="ARBA00022491"/>
    </source>
</evidence>
<dbReference type="Gene3D" id="3.30.70.330">
    <property type="match status" value="1"/>
</dbReference>
<dbReference type="HAMAP" id="MF_04001">
    <property type="entry name" value="PPV_E2"/>
    <property type="match status" value="1"/>
</dbReference>
<evidence type="ECO:0000259" key="14">
    <source>
        <dbReference type="Pfam" id="PF00511"/>
    </source>
</evidence>
<dbReference type="SUPFAM" id="SSF54957">
    <property type="entry name" value="Viral DNA-binding domain"/>
    <property type="match status" value="1"/>
</dbReference>
<keyword evidence="11 12" id="KW-0804">Transcription</keyword>
<feature type="cross-link" description="Glycyl lysine isopeptide (Lys-Gly) (interchain with G-Cter in SUMO)" evidence="12">
    <location>
        <position position="289"/>
    </location>
</feature>
<proteinExistence type="inferred from homology"/>
<dbReference type="EMBL" id="EF558838">
    <property type="protein sequence ID" value="ABX56059.1"/>
    <property type="molecule type" value="Genomic_DNA"/>
</dbReference>
<dbReference type="GO" id="GO:0003700">
    <property type="term" value="F:DNA-binding transcription factor activity"/>
    <property type="evidence" value="ECO:0007669"/>
    <property type="project" value="UniProtKB-UniRule"/>
</dbReference>
<keyword evidence="6 12" id="KW-1048">Host nucleus</keyword>
<keyword evidence="12" id="KW-1017">Isopeptide bond</keyword>
<sequence>MESLADRLNVCQEKILELYEADRKDLPAHIEHWKHVRLECALYYKARECGLRHLNHQVVPALVVSRAKGHEAIEMHMALESLNKSDYNNEDWTLTETSLERWRVPPTGCFKKQGRTVEVRYDCEKENAMHYTLWSYIYVWGDNGWMKVSGNVDSKGLYYCLEGVQMYYVEFHCDAQKYGKTNTWEVHVGGTVIHFPDSISSSAISSTVPTVEIAAGLQRSPKASSAATLLCNTDGWKSPPAKKPRGQDTTDADPVRALDSNCNPLLCGTVSNAGGHHNHCEAVPIVHLKGDPNGLKCLRYRLGKHKNLYQNISSTWHWTDNTENKKAIVTITYKSELQRQQFLNTVKIPATVTISAGVMSL</sequence>
<evidence type="ECO:0000256" key="4">
    <source>
        <dbReference type="ARBA" id="ARBA00022518"/>
    </source>
</evidence>
<dbReference type="Gene3D" id="1.10.287.30">
    <property type="entry name" value="E2 (early) protein, N terminal domain, subdomain 1"/>
    <property type="match status" value="1"/>
</dbReference>
<comment type="PTM">
    <text evidence="12">Phosphorylated.</text>
</comment>
<dbReference type="InterPro" id="IPR042504">
    <property type="entry name" value="Regulatory_protein_E2_N_2"/>
</dbReference>
<evidence type="ECO:0000256" key="7">
    <source>
        <dbReference type="ARBA" id="ARBA00022705"/>
    </source>
</evidence>
<keyword evidence="12" id="KW-0832">Ubl conjugation</keyword>
<evidence type="ECO:0000256" key="1">
    <source>
        <dbReference type="ARBA" id="ARBA00004147"/>
    </source>
</evidence>
<dbReference type="GO" id="GO:0006275">
    <property type="term" value="P:regulation of DNA replication"/>
    <property type="evidence" value="ECO:0007669"/>
    <property type="project" value="UniProtKB-UniRule"/>
</dbReference>
<evidence type="ECO:0000256" key="12">
    <source>
        <dbReference type="HAMAP-Rule" id="MF_04001"/>
    </source>
</evidence>
<keyword evidence="8 12" id="KW-0805">Transcription regulation</keyword>
<dbReference type="SUPFAM" id="SSF51332">
    <property type="entry name" value="E2 regulatory, transactivation domain"/>
    <property type="match status" value="1"/>
</dbReference>